<dbReference type="EMBL" id="JAMCCK010000171">
    <property type="protein sequence ID" value="MCL3999155.1"/>
    <property type="molecule type" value="Genomic_DNA"/>
</dbReference>
<proteinExistence type="predicted"/>
<gene>
    <name evidence="1" type="ORF">M4438_37680</name>
</gene>
<name>A0ABT0P5Z2_9ACTN</name>
<evidence type="ECO:0000313" key="2">
    <source>
        <dbReference type="Proteomes" id="UP001202052"/>
    </source>
</evidence>
<comment type="caution">
    <text evidence="1">The sequence shown here is derived from an EMBL/GenBank/DDBJ whole genome shotgun (WGS) entry which is preliminary data.</text>
</comment>
<dbReference type="RefSeq" id="WP_249493670.1">
    <property type="nucleotide sequence ID" value="NZ_JAMCCK010000171.1"/>
</dbReference>
<organism evidence="1 2">
    <name type="scientific">Streptomyces lavenduligriseus</name>
    <dbReference type="NCBI Taxonomy" id="67315"/>
    <lineage>
        <taxon>Bacteria</taxon>
        <taxon>Bacillati</taxon>
        <taxon>Actinomycetota</taxon>
        <taxon>Actinomycetes</taxon>
        <taxon>Kitasatosporales</taxon>
        <taxon>Streptomycetaceae</taxon>
        <taxon>Streptomyces</taxon>
    </lineage>
</organism>
<accession>A0ABT0P5Z2</accession>
<dbReference type="Proteomes" id="UP001202052">
    <property type="component" value="Unassembled WGS sequence"/>
</dbReference>
<protein>
    <submittedName>
        <fullName evidence="1">Uncharacterized protein</fullName>
    </submittedName>
</protein>
<keyword evidence="2" id="KW-1185">Reference proteome</keyword>
<reference evidence="1 2" key="1">
    <citation type="submission" date="2022-05" db="EMBL/GenBank/DDBJ databases">
        <title>Genome Resource of Streptomyces lavenduligriseus GA1-1, a Strain with Broad-Spectrum Antifungal Activity against Phytopathogenic Fungi.</title>
        <authorList>
            <person name="Qi D."/>
        </authorList>
    </citation>
    <scope>NUCLEOTIDE SEQUENCE [LARGE SCALE GENOMIC DNA]</scope>
    <source>
        <strain evidence="1 2">GA1-1</strain>
    </source>
</reference>
<sequence length="81" mass="8094">MGDGEGVLVLAGAVDFDQQQAGSVVLVLDVDVGHVDGGVPTRAAVDEDADAEDGELVDVAGGASSGLASTTVIEASRTRRR</sequence>
<evidence type="ECO:0000313" key="1">
    <source>
        <dbReference type="EMBL" id="MCL3999155.1"/>
    </source>
</evidence>